<keyword evidence="2" id="KW-1185">Reference proteome</keyword>
<evidence type="ECO:0000313" key="1">
    <source>
        <dbReference type="EMBL" id="MCG2621838.1"/>
    </source>
</evidence>
<sequence length="71" mass="7807">MRDHAEWKNLVGLQVQIQKDGRTIRTGLVDAVTEDAGALWLAAYGVDVRALYDKAEGYTVVTVSDEARVNS</sequence>
<dbReference type="RefSeq" id="WP_237819453.1">
    <property type="nucleotide sequence ID" value="NZ_JAKLTQ010000004.1"/>
</dbReference>
<reference evidence="1" key="1">
    <citation type="submission" date="2022-01" db="EMBL/GenBank/DDBJ databases">
        <authorList>
            <person name="Jo J.-H."/>
            <person name="Im W.-T."/>
        </authorList>
    </citation>
    <scope>NUCLEOTIDE SEQUENCE</scope>
    <source>
        <strain evidence="1">I2-34</strain>
    </source>
</reference>
<organism evidence="1 2">
    <name type="scientific">Arthrobacter hankyongi</name>
    <dbReference type="NCBI Taxonomy" id="2904801"/>
    <lineage>
        <taxon>Bacteria</taxon>
        <taxon>Bacillati</taxon>
        <taxon>Actinomycetota</taxon>
        <taxon>Actinomycetes</taxon>
        <taxon>Micrococcales</taxon>
        <taxon>Micrococcaceae</taxon>
        <taxon>Arthrobacter</taxon>
    </lineage>
</organism>
<gene>
    <name evidence="1" type="ORF">LVY72_07895</name>
</gene>
<dbReference type="Proteomes" id="UP001165368">
    <property type="component" value="Unassembled WGS sequence"/>
</dbReference>
<protein>
    <submittedName>
        <fullName evidence="1">Uncharacterized protein</fullName>
    </submittedName>
</protein>
<evidence type="ECO:0000313" key="2">
    <source>
        <dbReference type="Proteomes" id="UP001165368"/>
    </source>
</evidence>
<name>A0ABS9L5I1_9MICC</name>
<comment type="caution">
    <text evidence="1">The sequence shown here is derived from an EMBL/GenBank/DDBJ whole genome shotgun (WGS) entry which is preliminary data.</text>
</comment>
<dbReference type="EMBL" id="JAKLTQ010000004">
    <property type="protein sequence ID" value="MCG2621838.1"/>
    <property type="molecule type" value="Genomic_DNA"/>
</dbReference>
<accession>A0ABS9L5I1</accession>
<proteinExistence type="predicted"/>